<proteinExistence type="predicted"/>
<gene>
    <name evidence="4" type="ORF">GALL_270900</name>
</gene>
<dbReference type="InterPro" id="IPR002525">
    <property type="entry name" value="Transp_IS110-like_N"/>
</dbReference>
<reference evidence="4" key="1">
    <citation type="submission" date="2016-10" db="EMBL/GenBank/DDBJ databases">
        <title>Sequence of Gallionella enrichment culture.</title>
        <authorList>
            <person name="Poehlein A."/>
            <person name="Muehling M."/>
            <person name="Daniel R."/>
        </authorList>
    </citation>
    <scope>NUCLEOTIDE SEQUENCE</scope>
</reference>
<protein>
    <submittedName>
        <fullName evidence="4">Transposase IS116/IS110/IS902 family protein</fullName>
    </submittedName>
</protein>
<dbReference type="Pfam" id="PF01548">
    <property type="entry name" value="DEDD_Tnp_IS110"/>
    <property type="match status" value="1"/>
</dbReference>
<organism evidence="4">
    <name type="scientific">mine drainage metagenome</name>
    <dbReference type="NCBI Taxonomy" id="410659"/>
    <lineage>
        <taxon>unclassified sequences</taxon>
        <taxon>metagenomes</taxon>
        <taxon>ecological metagenomes</taxon>
    </lineage>
</organism>
<dbReference type="NCBIfam" id="NF033542">
    <property type="entry name" value="transpos_IS110"/>
    <property type="match status" value="1"/>
</dbReference>
<name>A0A1J5RNE1_9ZZZZ</name>
<evidence type="ECO:0000256" key="1">
    <source>
        <dbReference type="SAM" id="Coils"/>
    </source>
</evidence>
<dbReference type="Pfam" id="PF02371">
    <property type="entry name" value="Transposase_20"/>
    <property type="match status" value="1"/>
</dbReference>
<dbReference type="PANTHER" id="PTHR33055:SF3">
    <property type="entry name" value="PUTATIVE TRANSPOSASE FOR IS117-RELATED"/>
    <property type="match status" value="1"/>
</dbReference>
<accession>A0A1J5RNE1</accession>
<dbReference type="GO" id="GO:0006313">
    <property type="term" value="P:DNA transposition"/>
    <property type="evidence" value="ECO:0007669"/>
    <property type="project" value="InterPro"/>
</dbReference>
<dbReference type="AlphaFoldDB" id="A0A1J5RNE1"/>
<sequence>MKSTTVAVDLAKSVFQLAVADASWKVIETHRLTRSQFERWFHNRDVSIVVMEACGSAHHWARYLSGLGIEVKLLPAKYVRAYVKRNKTDAADAAALLEALRVSDIAPVRIKSVEQQALQGLHRTRSLWMATRTSRINALRGFCREFGLVIPQGSRTGVEAIARLLADPSSSIPDLIRGSMRLLVEEIRLLEARVAQLEKELTALAQQSPACKELLSVPGIGLLTATAMVAATSGEVGHYRDARHFASWFGLTPKEYSSGSTRRLGRISKRGDRYLRMLLTHGARAVLRSAVVARQAGRQVDGLKEWALSVQGRTNHNKAACALANKLARICYAVLRDHEPYGKLGVREENRKTNRTAYAVAS</sequence>
<evidence type="ECO:0000259" key="2">
    <source>
        <dbReference type="Pfam" id="PF01548"/>
    </source>
</evidence>
<dbReference type="InterPro" id="IPR003346">
    <property type="entry name" value="Transposase_20"/>
</dbReference>
<dbReference type="InterPro" id="IPR047650">
    <property type="entry name" value="Transpos_IS110"/>
</dbReference>
<dbReference type="GO" id="GO:0004803">
    <property type="term" value="F:transposase activity"/>
    <property type="evidence" value="ECO:0007669"/>
    <property type="project" value="InterPro"/>
</dbReference>
<dbReference type="EMBL" id="MLJW01000273">
    <property type="protein sequence ID" value="OIQ91011.1"/>
    <property type="molecule type" value="Genomic_DNA"/>
</dbReference>
<feature type="domain" description="Transposase IS110-like N-terminal" evidence="2">
    <location>
        <begin position="6"/>
        <end position="142"/>
    </location>
</feature>
<keyword evidence="1" id="KW-0175">Coiled coil</keyword>
<dbReference type="GO" id="GO:0003677">
    <property type="term" value="F:DNA binding"/>
    <property type="evidence" value="ECO:0007669"/>
    <property type="project" value="InterPro"/>
</dbReference>
<comment type="caution">
    <text evidence="4">The sequence shown here is derived from an EMBL/GenBank/DDBJ whole genome shotgun (WGS) entry which is preliminary data.</text>
</comment>
<dbReference type="PANTHER" id="PTHR33055">
    <property type="entry name" value="TRANSPOSASE FOR INSERTION SEQUENCE ELEMENT IS1111A"/>
    <property type="match status" value="1"/>
</dbReference>
<evidence type="ECO:0000259" key="3">
    <source>
        <dbReference type="Pfam" id="PF02371"/>
    </source>
</evidence>
<feature type="coiled-coil region" evidence="1">
    <location>
        <begin position="180"/>
        <end position="207"/>
    </location>
</feature>
<feature type="domain" description="Transposase IS116/IS110/IS902 C-terminal" evidence="3">
    <location>
        <begin position="211"/>
        <end position="289"/>
    </location>
</feature>
<evidence type="ECO:0000313" key="4">
    <source>
        <dbReference type="EMBL" id="OIQ91011.1"/>
    </source>
</evidence>